<proteinExistence type="predicted"/>
<gene>
    <name evidence="2" type="ORF">HIM_12495</name>
</gene>
<dbReference type="EMBL" id="KQ031018">
    <property type="protein sequence ID" value="KJZ68117.1"/>
    <property type="molecule type" value="Genomic_DNA"/>
</dbReference>
<evidence type="ECO:0000256" key="1">
    <source>
        <dbReference type="SAM" id="MobiDB-lite"/>
    </source>
</evidence>
<evidence type="ECO:0000313" key="2">
    <source>
        <dbReference type="EMBL" id="KJZ68117.1"/>
    </source>
</evidence>
<accession>A0A0F7ZW02</accession>
<dbReference type="AlphaFoldDB" id="A0A0F7ZW02"/>
<feature type="region of interest" description="Disordered" evidence="1">
    <location>
        <begin position="1"/>
        <end position="100"/>
    </location>
</feature>
<feature type="compositionally biased region" description="Low complexity" evidence="1">
    <location>
        <begin position="34"/>
        <end position="46"/>
    </location>
</feature>
<dbReference type="Proteomes" id="UP000054481">
    <property type="component" value="Unassembled WGS sequence"/>
</dbReference>
<feature type="compositionally biased region" description="Low complexity" evidence="1">
    <location>
        <begin position="72"/>
        <end position="93"/>
    </location>
</feature>
<evidence type="ECO:0000313" key="3">
    <source>
        <dbReference type="Proteomes" id="UP000054481"/>
    </source>
</evidence>
<feature type="compositionally biased region" description="Pro residues" evidence="1">
    <location>
        <begin position="13"/>
        <end position="33"/>
    </location>
</feature>
<feature type="compositionally biased region" description="Polar residues" evidence="1">
    <location>
        <begin position="47"/>
        <end position="65"/>
    </location>
</feature>
<keyword evidence="3" id="KW-1185">Reference proteome</keyword>
<sequence length="132" mass="13686">MANSSTTAALGPAPSPRPSPPAATTPPPQPDPQSPSNGSIKSSSSPDCSLNPASPDNLRGNNDAASNDLRQRSSSPDGSFNSSSPRSGSPDNSTVSSRYALGESSEGRYYAHGALTHARYFPDLWRPTNRSA</sequence>
<name>A0A0F7ZW02_9HYPO</name>
<protein>
    <submittedName>
        <fullName evidence="2">Uncharacterized protein</fullName>
    </submittedName>
</protein>
<organism evidence="2 3">
    <name type="scientific">Hirsutella minnesotensis 3608</name>
    <dbReference type="NCBI Taxonomy" id="1043627"/>
    <lineage>
        <taxon>Eukaryota</taxon>
        <taxon>Fungi</taxon>
        <taxon>Dikarya</taxon>
        <taxon>Ascomycota</taxon>
        <taxon>Pezizomycotina</taxon>
        <taxon>Sordariomycetes</taxon>
        <taxon>Hypocreomycetidae</taxon>
        <taxon>Hypocreales</taxon>
        <taxon>Ophiocordycipitaceae</taxon>
        <taxon>Hirsutella</taxon>
    </lineage>
</organism>
<reference evidence="2 3" key="1">
    <citation type="journal article" date="2014" name="Genome Biol. Evol.">
        <title>Comparative genomics and transcriptomics analyses reveal divergent lifestyle features of nematode endoparasitic fungus Hirsutella minnesotensis.</title>
        <authorList>
            <person name="Lai Y."/>
            <person name="Liu K."/>
            <person name="Zhang X."/>
            <person name="Zhang X."/>
            <person name="Li K."/>
            <person name="Wang N."/>
            <person name="Shu C."/>
            <person name="Wu Y."/>
            <person name="Wang C."/>
            <person name="Bushley K.E."/>
            <person name="Xiang M."/>
            <person name="Liu X."/>
        </authorList>
    </citation>
    <scope>NUCLEOTIDE SEQUENCE [LARGE SCALE GENOMIC DNA]</scope>
    <source>
        <strain evidence="2 3">3608</strain>
    </source>
</reference>